<proteinExistence type="predicted"/>
<dbReference type="Proteomes" id="UP000887563">
    <property type="component" value="Unplaced"/>
</dbReference>
<dbReference type="WBParaSite" id="Minc3s08479g42294">
    <property type="protein sequence ID" value="Minc3s08479g42294"/>
    <property type="gene ID" value="Minc3s08479g42294"/>
</dbReference>
<reference evidence="2" key="1">
    <citation type="submission" date="2022-11" db="UniProtKB">
        <authorList>
            <consortium name="WormBaseParasite"/>
        </authorList>
    </citation>
    <scope>IDENTIFICATION</scope>
</reference>
<accession>A0A914NWI9</accession>
<organism evidence="1 2">
    <name type="scientific">Meloidogyne incognita</name>
    <name type="common">Southern root-knot nematode worm</name>
    <name type="synonym">Oxyuris incognita</name>
    <dbReference type="NCBI Taxonomy" id="6306"/>
    <lineage>
        <taxon>Eukaryota</taxon>
        <taxon>Metazoa</taxon>
        <taxon>Ecdysozoa</taxon>
        <taxon>Nematoda</taxon>
        <taxon>Chromadorea</taxon>
        <taxon>Rhabditida</taxon>
        <taxon>Tylenchina</taxon>
        <taxon>Tylenchomorpha</taxon>
        <taxon>Tylenchoidea</taxon>
        <taxon>Meloidogynidae</taxon>
        <taxon>Meloidogyninae</taxon>
        <taxon>Meloidogyne</taxon>
        <taxon>Meloidogyne incognita group</taxon>
    </lineage>
</organism>
<evidence type="ECO:0000313" key="1">
    <source>
        <dbReference type="Proteomes" id="UP000887563"/>
    </source>
</evidence>
<name>A0A914NWI9_MELIC</name>
<sequence>MVILLSPEANATLLATIFDDMNKAIPAPDAPSLIYPLSNQSNAAQPGTSTSAVAALRDSLKNYRAAAISGVLSLVRASLPAALSIHHSRKRIKRSMKLLLL</sequence>
<keyword evidence="1" id="KW-1185">Reference proteome</keyword>
<dbReference type="AlphaFoldDB" id="A0A914NWI9"/>
<evidence type="ECO:0000313" key="2">
    <source>
        <dbReference type="WBParaSite" id="Minc3s08479g42294"/>
    </source>
</evidence>
<protein>
    <submittedName>
        <fullName evidence="2">Uncharacterized protein</fullName>
    </submittedName>
</protein>